<name>A0A1M6VMM9_9FIRM</name>
<gene>
    <name evidence="1" type="ORF">SAMN02745243_03812</name>
</gene>
<organism evidence="1 2">
    <name type="scientific">Hespellia stercorisuis DSM 15480</name>
    <dbReference type="NCBI Taxonomy" id="1121950"/>
    <lineage>
        <taxon>Bacteria</taxon>
        <taxon>Bacillati</taxon>
        <taxon>Bacillota</taxon>
        <taxon>Clostridia</taxon>
        <taxon>Lachnospirales</taxon>
        <taxon>Lachnospiraceae</taxon>
        <taxon>Hespellia</taxon>
    </lineage>
</organism>
<dbReference type="EMBL" id="FQZY01000092">
    <property type="protein sequence ID" value="SHK82758.1"/>
    <property type="molecule type" value="Genomic_DNA"/>
</dbReference>
<reference evidence="1 2" key="1">
    <citation type="submission" date="2016-11" db="EMBL/GenBank/DDBJ databases">
        <authorList>
            <person name="Jaros S."/>
            <person name="Januszkiewicz K."/>
            <person name="Wedrychowicz H."/>
        </authorList>
    </citation>
    <scope>NUCLEOTIDE SEQUENCE [LARGE SCALE GENOMIC DNA]</scope>
    <source>
        <strain evidence="1 2">DSM 15480</strain>
    </source>
</reference>
<evidence type="ECO:0000313" key="1">
    <source>
        <dbReference type="EMBL" id="SHK82758.1"/>
    </source>
</evidence>
<evidence type="ECO:0008006" key="3">
    <source>
        <dbReference type="Google" id="ProtNLM"/>
    </source>
</evidence>
<proteinExistence type="predicted"/>
<sequence length="152" mass="17985">MFAYADIINYHRPVSNRTRMSIGHRAKQFAPFAALKGYEESVKKKERIFFVRAELAEEQKEDLDQKLRILSYHDHISITYFQKATEMEADIGTYQHISGNVDFIHKEEKRMRVGDIELSFQDIVELNGDCFDCIDTEVYHQLKENRKKDFIC</sequence>
<accession>A0A1M6VMM9</accession>
<dbReference type="STRING" id="1121950.SAMN02745243_03812"/>
<protein>
    <recommendedName>
        <fullName evidence="3">YolD-like protein</fullName>
    </recommendedName>
</protein>
<dbReference type="RefSeq" id="WP_084534137.1">
    <property type="nucleotide sequence ID" value="NZ_FQZY01000092.1"/>
</dbReference>
<dbReference type="OrthoDB" id="361760at2"/>
<keyword evidence="2" id="KW-1185">Reference proteome</keyword>
<evidence type="ECO:0000313" key="2">
    <source>
        <dbReference type="Proteomes" id="UP000184301"/>
    </source>
</evidence>
<dbReference type="Proteomes" id="UP000184301">
    <property type="component" value="Unassembled WGS sequence"/>
</dbReference>
<dbReference type="AlphaFoldDB" id="A0A1M6VMM9"/>